<reference evidence="1" key="1">
    <citation type="journal article" date="2014" name="Front. Microbiol.">
        <title>High frequency of phylogenetically diverse reductive dehalogenase-homologous genes in deep subseafloor sedimentary metagenomes.</title>
        <authorList>
            <person name="Kawai M."/>
            <person name="Futagami T."/>
            <person name="Toyoda A."/>
            <person name="Takaki Y."/>
            <person name="Nishi S."/>
            <person name="Hori S."/>
            <person name="Arai W."/>
            <person name="Tsubouchi T."/>
            <person name="Morono Y."/>
            <person name="Uchiyama I."/>
            <person name="Ito T."/>
            <person name="Fujiyama A."/>
            <person name="Inagaki F."/>
            <person name="Takami H."/>
        </authorList>
    </citation>
    <scope>NUCLEOTIDE SEQUENCE</scope>
    <source>
        <strain evidence="1">Expedition CK06-06</strain>
    </source>
</reference>
<dbReference type="AlphaFoldDB" id="X1GNI5"/>
<sequence>MGETMEEIKRFIFEVALSPEELERLKAIQEAIREGDILNRIPGQRNPDSGRERYE</sequence>
<accession>X1GNI5</accession>
<comment type="caution">
    <text evidence="1">The sequence shown here is derived from an EMBL/GenBank/DDBJ whole genome shotgun (WGS) entry which is preliminary data.</text>
</comment>
<gene>
    <name evidence="1" type="ORF">S03H2_14290</name>
</gene>
<proteinExistence type="predicted"/>
<dbReference type="EMBL" id="BARU01007249">
    <property type="protein sequence ID" value="GAH43184.1"/>
    <property type="molecule type" value="Genomic_DNA"/>
</dbReference>
<evidence type="ECO:0000313" key="1">
    <source>
        <dbReference type="EMBL" id="GAH43184.1"/>
    </source>
</evidence>
<protein>
    <submittedName>
        <fullName evidence="1">Uncharacterized protein</fullName>
    </submittedName>
</protein>
<organism evidence="1">
    <name type="scientific">marine sediment metagenome</name>
    <dbReference type="NCBI Taxonomy" id="412755"/>
    <lineage>
        <taxon>unclassified sequences</taxon>
        <taxon>metagenomes</taxon>
        <taxon>ecological metagenomes</taxon>
    </lineage>
</organism>
<name>X1GNI5_9ZZZZ</name>